<dbReference type="EMBL" id="OV696688">
    <property type="protein sequence ID" value="CAH1257255.1"/>
    <property type="molecule type" value="Genomic_DNA"/>
</dbReference>
<dbReference type="SUPFAM" id="SSF55550">
    <property type="entry name" value="SH2 domain"/>
    <property type="match status" value="1"/>
</dbReference>
<dbReference type="Gene3D" id="3.30.505.10">
    <property type="entry name" value="SH2 domain"/>
    <property type="match status" value="1"/>
</dbReference>
<sequence length="178" mass="20338">MTIGPAPDTYSMGAGCSRSASVSLTDGRSRYNVPTEPVQMSRKDAESLMEDAEAGDFLLYEDLDTRRMWLVVRTEECARHYRIFERNGIYSINRQPFGYVDSIVIYFRKYPLNDVILRKQVEIPPTKRNRKSRELSMRIEEDHGTESANGNGNCIILNSPKPPRHENHKGGNLTENLV</sequence>
<organism evidence="2 3">
    <name type="scientific">Branchiostoma lanceolatum</name>
    <name type="common">Common lancelet</name>
    <name type="synonym">Amphioxus lanceolatum</name>
    <dbReference type="NCBI Taxonomy" id="7740"/>
    <lineage>
        <taxon>Eukaryota</taxon>
        <taxon>Metazoa</taxon>
        <taxon>Chordata</taxon>
        <taxon>Cephalochordata</taxon>
        <taxon>Leptocardii</taxon>
        <taxon>Amphioxiformes</taxon>
        <taxon>Branchiostomatidae</taxon>
        <taxon>Branchiostoma</taxon>
    </lineage>
</organism>
<evidence type="ECO:0000256" key="1">
    <source>
        <dbReference type="SAM" id="MobiDB-lite"/>
    </source>
</evidence>
<gene>
    <name evidence="2" type="primary">Hypp1806</name>
    <name evidence="2" type="ORF">BLAG_LOCUS15249</name>
</gene>
<dbReference type="InterPro" id="IPR036860">
    <property type="entry name" value="SH2_dom_sf"/>
</dbReference>
<name>A0A8K0EQE4_BRALA</name>
<feature type="region of interest" description="Disordered" evidence="1">
    <location>
        <begin position="142"/>
        <end position="178"/>
    </location>
</feature>
<evidence type="ECO:0000313" key="3">
    <source>
        <dbReference type="Proteomes" id="UP000838412"/>
    </source>
</evidence>
<dbReference type="OMA" id="HYRIFER"/>
<proteinExistence type="predicted"/>
<dbReference type="CDD" id="cd00173">
    <property type="entry name" value="SH2"/>
    <property type="match status" value="1"/>
</dbReference>
<dbReference type="AlphaFoldDB" id="A0A8K0EQE4"/>
<dbReference type="OrthoDB" id="6407613at2759"/>
<dbReference type="Proteomes" id="UP000838412">
    <property type="component" value="Chromosome 3"/>
</dbReference>
<keyword evidence="3" id="KW-1185">Reference proteome</keyword>
<accession>A0A8K0EQE4</accession>
<reference evidence="2" key="1">
    <citation type="submission" date="2022-01" db="EMBL/GenBank/DDBJ databases">
        <authorList>
            <person name="Braso-Vives M."/>
        </authorList>
    </citation>
    <scope>NUCLEOTIDE SEQUENCE</scope>
</reference>
<evidence type="ECO:0000313" key="2">
    <source>
        <dbReference type="EMBL" id="CAH1257255.1"/>
    </source>
</evidence>
<protein>
    <submittedName>
        <fullName evidence="2">Hypp1806 protein</fullName>
    </submittedName>
</protein>